<organism evidence="4 5">
    <name type="scientific">Phenylobacterium conjunctum</name>
    <dbReference type="NCBI Taxonomy" id="1298959"/>
    <lineage>
        <taxon>Bacteria</taxon>
        <taxon>Pseudomonadati</taxon>
        <taxon>Pseudomonadota</taxon>
        <taxon>Alphaproteobacteria</taxon>
        <taxon>Caulobacterales</taxon>
        <taxon>Caulobacteraceae</taxon>
        <taxon>Phenylobacterium</taxon>
    </lineage>
</organism>
<evidence type="ECO:0000313" key="4">
    <source>
        <dbReference type="EMBL" id="MFD1190148.1"/>
    </source>
</evidence>
<dbReference type="PANTHER" id="PTHR30570">
    <property type="entry name" value="PERIPLASMIC PHOSPHATE BINDING COMPONENT OF PHOSPHATE ABC TRANSPORTER"/>
    <property type="match status" value="1"/>
</dbReference>
<protein>
    <submittedName>
        <fullName evidence="4">Substrate-binding domain-containing protein</fullName>
    </submittedName>
</protein>
<evidence type="ECO:0000313" key="5">
    <source>
        <dbReference type="Proteomes" id="UP001597216"/>
    </source>
</evidence>
<gene>
    <name evidence="4" type="ORF">ACFQ27_06105</name>
</gene>
<evidence type="ECO:0000256" key="2">
    <source>
        <dbReference type="SAM" id="SignalP"/>
    </source>
</evidence>
<dbReference type="SUPFAM" id="SSF53850">
    <property type="entry name" value="Periplasmic binding protein-like II"/>
    <property type="match status" value="1"/>
</dbReference>
<accession>A0ABW3SZN3</accession>
<reference evidence="5" key="1">
    <citation type="journal article" date="2019" name="Int. J. Syst. Evol. Microbiol.">
        <title>The Global Catalogue of Microorganisms (GCM) 10K type strain sequencing project: providing services to taxonomists for standard genome sequencing and annotation.</title>
        <authorList>
            <consortium name="The Broad Institute Genomics Platform"/>
            <consortium name="The Broad Institute Genome Sequencing Center for Infectious Disease"/>
            <person name="Wu L."/>
            <person name="Ma J."/>
        </authorList>
    </citation>
    <scope>NUCLEOTIDE SEQUENCE [LARGE SCALE GENOMIC DNA]</scope>
    <source>
        <strain evidence="5">CCUG 55074</strain>
    </source>
</reference>
<feature type="domain" description="PBP" evidence="3">
    <location>
        <begin position="28"/>
        <end position="310"/>
    </location>
</feature>
<dbReference type="Proteomes" id="UP001597216">
    <property type="component" value="Unassembled WGS sequence"/>
</dbReference>
<evidence type="ECO:0000259" key="3">
    <source>
        <dbReference type="Pfam" id="PF12849"/>
    </source>
</evidence>
<dbReference type="PANTHER" id="PTHR30570:SF1">
    <property type="entry name" value="PHOSPHATE-BINDING PROTEIN PSTS"/>
    <property type="match status" value="1"/>
</dbReference>
<sequence>MKTKQTKALLGCVAAAALMGAGTDAWAARDYVWAAGSSTVFPFATRVAENYAKKTGKKAPKVESLGTGGGIKLFCSGTGDAFPDIANASRPMKKSEFDQCAAKGVKDIVQIKIGFDGIVIATDKDGADYAFKTEQLYLGLAAKVLRFGQFVPNPYKSWDEVGAGLPGNNILVYGPPPSSGTRDAFVELAIEAGARKFPTADAIRSDNEKKFKELVDPLRKDGWVDAGENDNAIVGTLTKTPGSLGVFGWSYLEENMDKIKGASVNGVKPSPNTIADGSYPLARSLYIYVKKANIGVTQGLQEFVNEFVSDAATGRGGYLQSRGLIPLPAGQHDAQKQAAQKLSPMARPAA</sequence>
<dbReference type="InterPro" id="IPR050811">
    <property type="entry name" value="Phosphate_ABC_transporter"/>
</dbReference>
<dbReference type="Gene3D" id="3.40.190.10">
    <property type="entry name" value="Periplasmic binding protein-like II"/>
    <property type="match status" value="2"/>
</dbReference>
<feature type="signal peptide" evidence="2">
    <location>
        <begin position="1"/>
        <end position="27"/>
    </location>
</feature>
<keyword evidence="1 2" id="KW-0732">Signal</keyword>
<comment type="caution">
    <text evidence="4">The sequence shown here is derived from an EMBL/GenBank/DDBJ whole genome shotgun (WGS) entry which is preliminary data.</text>
</comment>
<feature type="chain" id="PRO_5045497481" evidence="2">
    <location>
        <begin position="28"/>
        <end position="350"/>
    </location>
</feature>
<dbReference type="InterPro" id="IPR024370">
    <property type="entry name" value="PBP_domain"/>
</dbReference>
<evidence type="ECO:0000256" key="1">
    <source>
        <dbReference type="ARBA" id="ARBA00022729"/>
    </source>
</evidence>
<proteinExistence type="predicted"/>
<name>A0ABW3SZN3_9CAUL</name>
<dbReference type="EMBL" id="JBHTLQ010000009">
    <property type="protein sequence ID" value="MFD1190148.1"/>
    <property type="molecule type" value="Genomic_DNA"/>
</dbReference>
<dbReference type="Pfam" id="PF12849">
    <property type="entry name" value="PBP_like_2"/>
    <property type="match status" value="1"/>
</dbReference>
<keyword evidence="5" id="KW-1185">Reference proteome</keyword>
<dbReference type="RefSeq" id="WP_377352970.1">
    <property type="nucleotide sequence ID" value="NZ_JBHTLQ010000009.1"/>
</dbReference>